<evidence type="ECO:0000313" key="2">
    <source>
        <dbReference type="Proteomes" id="UP000835052"/>
    </source>
</evidence>
<sequence length="332" mass="39095">MATNSQHGGWAKTADEEDRVEKLIKESGCWDNHLKVVDKNFKSLKLVLRKAAKFLIPRPNSLKRQNKMEFLNLFEDGDIDQAADASQPFISKFEPSIHHNYWFFSKDYSYFSSVEELYQAFAFFDRGSFEKAFEIFSILFASTKQNRFSSNNDDRFYSQMFIKFSIGQVLRKNLPRVPQIIRILHSEVLSKFSSHEDEYIFTICLLCSLADLPEHWLLFVQKPGMTKTKNLKLGSLVRALLSYAYNYQHSLGFVKTGLQKRISQLEKLLRNQYTKDEIEMARQKMTTKYEHVAENNAAVHDSRRKNDFLNLDEQKVAVEVFRRKYSWMFDDF</sequence>
<evidence type="ECO:0000313" key="1">
    <source>
        <dbReference type="EMBL" id="CAD6186652.1"/>
    </source>
</evidence>
<dbReference type="AlphaFoldDB" id="A0A8S1GV15"/>
<organism evidence="1 2">
    <name type="scientific">Caenorhabditis auriculariae</name>
    <dbReference type="NCBI Taxonomy" id="2777116"/>
    <lineage>
        <taxon>Eukaryota</taxon>
        <taxon>Metazoa</taxon>
        <taxon>Ecdysozoa</taxon>
        <taxon>Nematoda</taxon>
        <taxon>Chromadorea</taxon>
        <taxon>Rhabditida</taxon>
        <taxon>Rhabditina</taxon>
        <taxon>Rhabditomorpha</taxon>
        <taxon>Rhabditoidea</taxon>
        <taxon>Rhabditidae</taxon>
        <taxon>Peloderinae</taxon>
        <taxon>Caenorhabditis</taxon>
    </lineage>
</organism>
<keyword evidence="2" id="KW-1185">Reference proteome</keyword>
<proteinExistence type="predicted"/>
<name>A0A8S1GV15_9PELO</name>
<dbReference type="Proteomes" id="UP000835052">
    <property type="component" value="Unassembled WGS sequence"/>
</dbReference>
<protein>
    <submittedName>
        <fullName evidence="1">Uncharacterized protein</fullName>
    </submittedName>
</protein>
<dbReference type="EMBL" id="CAJGYM010000005">
    <property type="protein sequence ID" value="CAD6186652.1"/>
    <property type="molecule type" value="Genomic_DNA"/>
</dbReference>
<comment type="caution">
    <text evidence="1">The sequence shown here is derived from an EMBL/GenBank/DDBJ whole genome shotgun (WGS) entry which is preliminary data.</text>
</comment>
<dbReference type="OrthoDB" id="5841606at2759"/>
<gene>
    <name evidence="1" type="ORF">CAUJ_LOCUS2571</name>
</gene>
<reference evidence="1" key="1">
    <citation type="submission" date="2020-10" db="EMBL/GenBank/DDBJ databases">
        <authorList>
            <person name="Kikuchi T."/>
        </authorList>
    </citation>
    <scope>NUCLEOTIDE SEQUENCE</scope>
    <source>
        <strain evidence="1">NKZ352</strain>
    </source>
</reference>
<accession>A0A8S1GV15</accession>